<dbReference type="EMBL" id="VIGV01000003">
    <property type="protein sequence ID" value="TWS24169.1"/>
    <property type="molecule type" value="Genomic_DNA"/>
</dbReference>
<comment type="caution">
    <text evidence="2">The sequence shown here is derived from an EMBL/GenBank/DDBJ whole genome shotgun (WGS) entry which is preliminary data.</text>
</comment>
<reference evidence="2 3" key="1">
    <citation type="submission" date="2019-08" db="EMBL/GenBank/DDBJ databases">
        <title>Tsukamurella conjunctivitidis sp. nov., Tsukamurella assacharolytica sp. nov. and Tsukamurella sputae sp. nov. isolated from patients with conjunctivitis, bacteraemia (lymphoma) and respiratory infection (sputum) in Hong Kong.</title>
        <authorList>
            <person name="Fok K.M.N."/>
            <person name="Fong J.Y.H."/>
        </authorList>
    </citation>
    <scope>NUCLEOTIDE SEQUENCE [LARGE SCALE GENOMIC DNA]</scope>
    <source>
        <strain evidence="2 3">HKU70</strain>
    </source>
</reference>
<evidence type="ECO:0000313" key="2">
    <source>
        <dbReference type="EMBL" id="TWS24169.1"/>
    </source>
</evidence>
<feature type="region of interest" description="Disordered" evidence="1">
    <location>
        <begin position="39"/>
        <end position="59"/>
    </location>
</feature>
<gene>
    <name evidence="2" type="ORF">FK268_11185</name>
</gene>
<accession>A0A5C5RMA7</accession>
<protein>
    <submittedName>
        <fullName evidence="2">Uncharacterized protein</fullName>
    </submittedName>
</protein>
<sequence>MDEFSEDLDGPALPDWAEEVMAKERAWWRLIRGTGAIAPDQLSTEPVPPGVGEAGTERE</sequence>
<proteinExistence type="predicted"/>
<evidence type="ECO:0000256" key="1">
    <source>
        <dbReference type="SAM" id="MobiDB-lite"/>
    </source>
</evidence>
<dbReference type="AlphaFoldDB" id="A0A5C5RMA7"/>
<name>A0A5C5RMA7_9ACTN</name>
<organism evidence="2 3">
    <name type="scientific">Tsukamurella sputi</name>
    <dbReference type="NCBI Taxonomy" id="2591848"/>
    <lineage>
        <taxon>Bacteria</taxon>
        <taxon>Bacillati</taxon>
        <taxon>Actinomycetota</taxon>
        <taxon>Actinomycetes</taxon>
        <taxon>Mycobacteriales</taxon>
        <taxon>Tsukamurellaceae</taxon>
        <taxon>Tsukamurella</taxon>
    </lineage>
</organism>
<keyword evidence="3" id="KW-1185">Reference proteome</keyword>
<evidence type="ECO:0000313" key="3">
    <source>
        <dbReference type="Proteomes" id="UP000319792"/>
    </source>
</evidence>
<dbReference type="Proteomes" id="UP000319792">
    <property type="component" value="Unassembled WGS sequence"/>
</dbReference>